<evidence type="ECO:0008006" key="5">
    <source>
        <dbReference type="Google" id="ProtNLM"/>
    </source>
</evidence>
<feature type="coiled-coil region" evidence="1">
    <location>
        <begin position="39"/>
        <end position="69"/>
    </location>
</feature>
<proteinExistence type="predicted"/>
<feature type="compositionally biased region" description="Basic and acidic residues" evidence="2">
    <location>
        <begin position="244"/>
        <end position="254"/>
    </location>
</feature>
<dbReference type="InterPro" id="IPR005312">
    <property type="entry name" value="DUF1759"/>
</dbReference>
<evidence type="ECO:0000313" key="4">
    <source>
        <dbReference type="Proteomes" id="UP001652700"/>
    </source>
</evidence>
<organism evidence="3 4">
    <name type="scientific">Diabrotica virgifera virgifera</name>
    <name type="common">western corn rootworm</name>
    <dbReference type="NCBI Taxonomy" id="50390"/>
    <lineage>
        <taxon>Eukaryota</taxon>
        <taxon>Metazoa</taxon>
        <taxon>Ecdysozoa</taxon>
        <taxon>Arthropoda</taxon>
        <taxon>Hexapoda</taxon>
        <taxon>Insecta</taxon>
        <taxon>Pterygota</taxon>
        <taxon>Neoptera</taxon>
        <taxon>Endopterygota</taxon>
        <taxon>Coleoptera</taxon>
        <taxon>Polyphaga</taxon>
        <taxon>Cucujiformia</taxon>
        <taxon>Chrysomeloidea</taxon>
        <taxon>Chrysomelidae</taxon>
        <taxon>Galerucinae</taxon>
        <taxon>Diabroticina</taxon>
        <taxon>Diabroticites</taxon>
        <taxon>Diabrotica</taxon>
    </lineage>
</organism>
<dbReference type="RefSeq" id="XP_050508924.1">
    <property type="nucleotide sequence ID" value="XM_050652967.1"/>
</dbReference>
<evidence type="ECO:0000256" key="1">
    <source>
        <dbReference type="SAM" id="Coils"/>
    </source>
</evidence>
<protein>
    <recommendedName>
        <fullName evidence="5">Peptidase aspartic putative domain-containing protein</fullName>
    </recommendedName>
</protein>
<evidence type="ECO:0000313" key="3">
    <source>
        <dbReference type="EnsemblMetazoa" id="XP_050508924.1"/>
    </source>
</evidence>
<dbReference type="EnsemblMetazoa" id="XM_050652967.1">
    <property type="protein sequence ID" value="XP_050508924.1"/>
    <property type="gene ID" value="LOC126886122"/>
</dbReference>
<dbReference type="PANTHER" id="PTHR47331">
    <property type="entry name" value="PHD-TYPE DOMAIN-CONTAINING PROTEIN"/>
    <property type="match status" value="1"/>
</dbReference>
<accession>A0ABM5KFF6</accession>
<name>A0ABM5KFF6_DIAVI</name>
<feature type="region of interest" description="Disordered" evidence="2">
    <location>
        <begin position="244"/>
        <end position="266"/>
    </location>
</feature>
<dbReference type="GeneID" id="126886122"/>
<dbReference type="Pfam" id="PF03564">
    <property type="entry name" value="DUF1759"/>
    <property type="match status" value="1"/>
</dbReference>
<dbReference type="PROSITE" id="PS00141">
    <property type="entry name" value="ASP_PROTEASE"/>
    <property type="match status" value="1"/>
</dbReference>
<evidence type="ECO:0000256" key="2">
    <source>
        <dbReference type="SAM" id="MobiDB-lite"/>
    </source>
</evidence>
<dbReference type="InterPro" id="IPR001969">
    <property type="entry name" value="Aspartic_peptidase_AS"/>
</dbReference>
<sequence length="697" mass="78483">MTEGLVRKRGTIKGKLTIFTKFVDSSNIVEGKINDEQFLIEFESRLSRAERLLDEFEEIEQEMLVLDDKYNGESELINFENLFYKIISKARKIVNDSRYPGNANDNQSLVSDVYGGGAKIKLPPIPIANFDGSVENWYDDTPMLVDYHLDALLLFPNMVKESADHLRNMLDTMTETLLTLEKLDISVENWDPIVIHCLTKKFDDITFRCWEEKRPKGKVATLDEFKTFLNERVDTLKNIERNSKKVKENKEHSAGSHNNRGHNKWQRHKSFVNTESNLTETNTFSVTSQDPFCHYCKNKHYINNCVEFGKLRTFVRYEQAKKLGLCLNCLKKANHTSKYCKAGNCRKCGQKHNTMLHYDVRPNTATEVGRPGGNKEYDGAKAGETGNSGGLQIGTSSSQALEVTQHVGSVVLDNGIEVPGEILLATALVQVMAKDGSWQTCRVLLDSGSQPNLITSELAGKLELQQDTVTIRIFGINQKSSGVSGRCMVSFKSLHNNFQKTISCLVVAKICGLIPSQNLNISQLDIPPHLPLADAGFGFSGKVDMLLGAEMFYSLLCVGQIKLSEFQPVLQKTLLGWILAGPMQNPQTYNSTMCNLNVVDIQNQLEKFWAVEEIPQERQSLSVGELECERAETTEELLELCTQMVSILKAGGMELRKWVSNDEEVQRKLDSSVLVDQFRHHIRELGLRFDNGCVTKG</sequence>
<keyword evidence="1" id="KW-0175">Coiled coil</keyword>
<reference evidence="3" key="1">
    <citation type="submission" date="2025-05" db="UniProtKB">
        <authorList>
            <consortium name="EnsemblMetazoa"/>
        </authorList>
    </citation>
    <scope>IDENTIFICATION</scope>
</reference>
<keyword evidence="4" id="KW-1185">Reference proteome</keyword>
<dbReference type="Proteomes" id="UP001652700">
    <property type="component" value="Unplaced"/>
</dbReference>